<accession>A0A382E8C7</accession>
<gene>
    <name evidence="1" type="ORF">METZ01_LOCUS199754</name>
</gene>
<feature type="non-terminal residue" evidence="1">
    <location>
        <position position="97"/>
    </location>
</feature>
<organism evidence="1">
    <name type="scientific">marine metagenome</name>
    <dbReference type="NCBI Taxonomy" id="408172"/>
    <lineage>
        <taxon>unclassified sequences</taxon>
        <taxon>metagenomes</taxon>
        <taxon>ecological metagenomes</taxon>
    </lineage>
</organism>
<dbReference type="AlphaFoldDB" id="A0A382E8C7"/>
<sequence>MKKIVTIILFLLGATVAQDDAAAGEAATVESPVEKTVVQDKTTVATKKSSAKKTVAVFDFESQGISESESLTFSERFRTEIGNTGAIRLIERKALEK</sequence>
<protein>
    <submittedName>
        <fullName evidence="1">Uncharacterized protein</fullName>
    </submittedName>
</protein>
<name>A0A382E8C7_9ZZZZ</name>
<reference evidence="1" key="1">
    <citation type="submission" date="2018-05" db="EMBL/GenBank/DDBJ databases">
        <authorList>
            <person name="Lanie J.A."/>
            <person name="Ng W.-L."/>
            <person name="Kazmierczak K.M."/>
            <person name="Andrzejewski T.M."/>
            <person name="Davidsen T.M."/>
            <person name="Wayne K.J."/>
            <person name="Tettelin H."/>
            <person name="Glass J.I."/>
            <person name="Rusch D."/>
            <person name="Podicherti R."/>
            <person name="Tsui H.-C.T."/>
            <person name="Winkler M.E."/>
        </authorList>
    </citation>
    <scope>NUCLEOTIDE SEQUENCE</scope>
</reference>
<evidence type="ECO:0000313" key="1">
    <source>
        <dbReference type="EMBL" id="SVB46900.1"/>
    </source>
</evidence>
<proteinExistence type="predicted"/>
<dbReference type="EMBL" id="UINC01043199">
    <property type="protein sequence ID" value="SVB46900.1"/>
    <property type="molecule type" value="Genomic_DNA"/>
</dbReference>